<dbReference type="EMBL" id="JAELUQ010000004">
    <property type="protein sequence ID" value="KAG7415732.1"/>
    <property type="molecule type" value="Genomic_DNA"/>
</dbReference>
<evidence type="ECO:0000313" key="2">
    <source>
        <dbReference type="Proteomes" id="UP000694050"/>
    </source>
</evidence>
<dbReference type="AlphaFoldDB" id="A0A8J5UCX8"/>
<dbReference type="Proteomes" id="UP000694050">
    <property type="component" value="Unassembled WGS sequence"/>
</dbReference>
<protein>
    <submittedName>
        <fullName evidence="1">Uncharacterized protein</fullName>
    </submittedName>
</protein>
<gene>
    <name evidence="1" type="ORF">Forpe1208_v005698</name>
</gene>
<comment type="caution">
    <text evidence="1">The sequence shown here is derived from an EMBL/GenBank/DDBJ whole genome shotgun (WGS) entry which is preliminary data.</text>
</comment>
<sequence length="170" mass="19413">MDDDLFYSKICRILRAVKELLKKLSDNITDSKDLSSEYINSNIPNGPKYADEIVFDAWRTFFRPIEALRQLPSCGEFVAARMYLCVGWGFYKAPAVKLVFNNDALARETAPLYQFIVDLDDTLLEPLKKIWVLSGNRERFDWVFTDFDATLFRATVRALSPQGLGDLGGI</sequence>
<name>A0A8J5UCX8_FUSOX</name>
<proteinExistence type="predicted"/>
<evidence type="ECO:0000313" key="1">
    <source>
        <dbReference type="EMBL" id="KAG7415732.1"/>
    </source>
</evidence>
<organism evidence="1 2">
    <name type="scientific">Fusarium oxysporum f. sp. rapae</name>
    <dbReference type="NCBI Taxonomy" id="485398"/>
    <lineage>
        <taxon>Eukaryota</taxon>
        <taxon>Fungi</taxon>
        <taxon>Dikarya</taxon>
        <taxon>Ascomycota</taxon>
        <taxon>Pezizomycotina</taxon>
        <taxon>Sordariomycetes</taxon>
        <taxon>Hypocreomycetidae</taxon>
        <taxon>Hypocreales</taxon>
        <taxon>Nectriaceae</taxon>
        <taxon>Fusarium</taxon>
        <taxon>Fusarium oxysporum species complex</taxon>
    </lineage>
</organism>
<reference evidence="1" key="1">
    <citation type="submission" date="2021-04" db="EMBL/GenBank/DDBJ databases">
        <title>First draft genome resource for Brassicaceae pathogens Fusarium oxysporum f. sp. raphani and Fusarium oxysporum f. sp. rapae.</title>
        <authorList>
            <person name="Asai S."/>
        </authorList>
    </citation>
    <scope>NUCLEOTIDE SEQUENCE</scope>
    <source>
        <strain evidence="1">Tf1208</strain>
    </source>
</reference>
<accession>A0A8J5UCX8</accession>